<evidence type="ECO:0000256" key="5">
    <source>
        <dbReference type="PROSITE-ProRule" id="PRU00169"/>
    </source>
</evidence>
<dbReference type="PROSITE" id="PS50110">
    <property type="entry name" value="RESPONSE_REGULATORY"/>
    <property type="match status" value="1"/>
</dbReference>
<evidence type="ECO:0000256" key="2">
    <source>
        <dbReference type="ARBA" id="ARBA00023015"/>
    </source>
</evidence>
<dbReference type="InterPro" id="IPR000792">
    <property type="entry name" value="Tscrpt_reg_LuxR_C"/>
</dbReference>
<feature type="domain" description="HTH luxR-type" evidence="6">
    <location>
        <begin position="152"/>
        <end position="217"/>
    </location>
</feature>
<keyword evidence="4" id="KW-0804">Transcription</keyword>
<evidence type="ECO:0000313" key="9">
    <source>
        <dbReference type="Proteomes" id="UP001596415"/>
    </source>
</evidence>
<evidence type="ECO:0000256" key="4">
    <source>
        <dbReference type="ARBA" id="ARBA00023163"/>
    </source>
</evidence>
<name>A0ABW2MUS1_9FLAO</name>
<dbReference type="Pfam" id="PF00196">
    <property type="entry name" value="GerE"/>
    <property type="match status" value="1"/>
</dbReference>
<keyword evidence="3" id="KW-0238">DNA-binding</keyword>
<dbReference type="InterPro" id="IPR011006">
    <property type="entry name" value="CheY-like_superfamily"/>
</dbReference>
<keyword evidence="9" id="KW-1185">Reference proteome</keyword>
<evidence type="ECO:0000259" key="6">
    <source>
        <dbReference type="PROSITE" id="PS50043"/>
    </source>
</evidence>
<dbReference type="EMBL" id="JBHTBN010000003">
    <property type="protein sequence ID" value="MFC7357475.1"/>
    <property type="molecule type" value="Genomic_DNA"/>
</dbReference>
<dbReference type="SMART" id="SM00448">
    <property type="entry name" value="REC"/>
    <property type="match status" value="1"/>
</dbReference>
<dbReference type="CDD" id="cd06170">
    <property type="entry name" value="LuxR_C_like"/>
    <property type="match status" value="1"/>
</dbReference>
<dbReference type="RefSeq" id="WP_380217321.1">
    <property type="nucleotide sequence ID" value="NZ_JBHTBN010000003.1"/>
</dbReference>
<dbReference type="SMART" id="SM00421">
    <property type="entry name" value="HTH_LUXR"/>
    <property type="match status" value="1"/>
</dbReference>
<dbReference type="Proteomes" id="UP001596415">
    <property type="component" value="Unassembled WGS sequence"/>
</dbReference>
<dbReference type="Gene3D" id="3.40.50.2300">
    <property type="match status" value="1"/>
</dbReference>
<dbReference type="SUPFAM" id="SSF52172">
    <property type="entry name" value="CheY-like"/>
    <property type="match status" value="1"/>
</dbReference>
<dbReference type="PROSITE" id="PS50043">
    <property type="entry name" value="HTH_LUXR_2"/>
    <property type="match status" value="1"/>
</dbReference>
<sequence length="225" mass="25432">MANRIDVVIADDEELFRVGLVHILSRDEAIDVTFQASDGQALLDHLSTCEELPDIVITDIKMPNLNGVEATKVIREKYKEIGIIALTTYNTKPFIRNMIDVGASAYLVKNSPPAKVLHTIKQVFYNGFYYDSETIHVINERASSRLTTNTKTVFDTDFLTEREREILHLICLQLTSSEISEKLNISKRTVETHRKNIIDKTEVKNLAGLVIFAIQNNLVPSTVIE</sequence>
<dbReference type="InterPro" id="IPR058245">
    <property type="entry name" value="NreC/VraR/RcsB-like_REC"/>
</dbReference>
<dbReference type="InterPro" id="IPR039420">
    <property type="entry name" value="WalR-like"/>
</dbReference>
<evidence type="ECO:0000259" key="7">
    <source>
        <dbReference type="PROSITE" id="PS50110"/>
    </source>
</evidence>
<evidence type="ECO:0000313" key="8">
    <source>
        <dbReference type="EMBL" id="MFC7357475.1"/>
    </source>
</evidence>
<dbReference type="CDD" id="cd17535">
    <property type="entry name" value="REC_NarL-like"/>
    <property type="match status" value="1"/>
</dbReference>
<keyword evidence="2" id="KW-0805">Transcription regulation</keyword>
<reference evidence="9" key="1">
    <citation type="journal article" date="2019" name="Int. J. Syst. Evol. Microbiol.">
        <title>The Global Catalogue of Microorganisms (GCM) 10K type strain sequencing project: providing services to taxonomists for standard genome sequencing and annotation.</title>
        <authorList>
            <consortium name="The Broad Institute Genomics Platform"/>
            <consortium name="The Broad Institute Genome Sequencing Center for Infectious Disease"/>
            <person name="Wu L."/>
            <person name="Ma J."/>
        </authorList>
    </citation>
    <scope>NUCLEOTIDE SEQUENCE [LARGE SCALE GENOMIC DNA]</scope>
    <source>
        <strain evidence="9">CGMCC 1.16306</strain>
    </source>
</reference>
<organism evidence="8 9">
    <name type="scientific">Jejudonia soesokkakensis</name>
    <dbReference type="NCBI Taxonomy" id="1323432"/>
    <lineage>
        <taxon>Bacteria</taxon>
        <taxon>Pseudomonadati</taxon>
        <taxon>Bacteroidota</taxon>
        <taxon>Flavobacteriia</taxon>
        <taxon>Flavobacteriales</taxon>
        <taxon>Flavobacteriaceae</taxon>
        <taxon>Jejudonia</taxon>
    </lineage>
</organism>
<gene>
    <name evidence="8" type="ORF">ACFQO1_07235</name>
</gene>
<dbReference type="InterPro" id="IPR016032">
    <property type="entry name" value="Sig_transdc_resp-reg_C-effctor"/>
</dbReference>
<proteinExistence type="predicted"/>
<feature type="modified residue" description="4-aspartylphosphate" evidence="5">
    <location>
        <position position="59"/>
    </location>
</feature>
<dbReference type="Pfam" id="PF00072">
    <property type="entry name" value="Response_reg"/>
    <property type="match status" value="1"/>
</dbReference>
<accession>A0ABW2MUS1</accession>
<evidence type="ECO:0000256" key="1">
    <source>
        <dbReference type="ARBA" id="ARBA00022553"/>
    </source>
</evidence>
<dbReference type="PANTHER" id="PTHR43214:SF41">
    <property type="entry name" value="NITRATE_NITRITE RESPONSE REGULATOR PROTEIN NARP"/>
    <property type="match status" value="1"/>
</dbReference>
<keyword evidence="1 5" id="KW-0597">Phosphoprotein</keyword>
<protein>
    <submittedName>
        <fullName evidence="8">Response regulator</fullName>
    </submittedName>
</protein>
<feature type="domain" description="Response regulatory" evidence="7">
    <location>
        <begin position="6"/>
        <end position="124"/>
    </location>
</feature>
<dbReference type="PANTHER" id="PTHR43214">
    <property type="entry name" value="TWO-COMPONENT RESPONSE REGULATOR"/>
    <property type="match status" value="1"/>
</dbReference>
<dbReference type="PRINTS" id="PR00038">
    <property type="entry name" value="HTHLUXR"/>
</dbReference>
<dbReference type="SUPFAM" id="SSF46894">
    <property type="entry name" value="C-terminal effector domain of the bipartite response regulators"/>
    <property type="match status" value="1"/>
</dbReference>
<evidence type="ECO:0000256" key="3">
    <source>
        <dbReference type="ARBA" id="ARBA00023125"/>
    </source>
</evidence>
<dbReference type="InterPro" id="IPR001789">
    <property type="entry name" value="Sig_transdc_resp-reg_receiver"/>
</dbReference>
<comment type="caution">
    <text evidence="8">The sequence shown here is derived from an EMBL/GenBank/DDBJ whole genome shotgun (WGS) entry which is preliminary data.</text>
</comment>